<keyword evidence="10" id="KW-1185">Reference proteome</keyword>
<evidence type="ECO:0000256" key="4">
    <source>
        <dbReference type="ARBA" id="ARBA00023128"/>
    </source>
</evidence>
<gene>
    <name evidence="9" type="ORF">METBIDRAFT_45813</name>
</gene>
<dbReference type="GeneID" id="30030938"/>
<protein>
    <recommendedName>
        <fullName evidence="6">Large ribosomal subunit protein uL29m</fullName>
    </recommendedName>
    <alternativeName>
        <fullName evidence="7">54S ribosomal protein L4, mitochondrial</fullName>
    </alternativeName>
</protein>
<dbReference type="OrthoDB" id="270763at2759"/>
<comment type="similarity">
    <text evidence="2">Belongs to the universal ribosomal protein uL29 family.</text>
</comment>
<evidence type="ECO:0000256" key="2">
    <source>
        <dbReference type="ARBA" id="ARBA00009254"/>
    </source>
</evidence>
<name>A0A1A0H6E4_9ASCO</name>
<keyword evidence="3" id="KW-0689">Ribosomal protein</keyword>
<dbReference type="PANTHER" id="PTHR21183:SF18">
    <property type="entry name" value="LARGE RIBOSOMAL SUBUNIT PROTEIN UL29M"/>
    <property type="match status" value="1"/>
</dbReference>
<evidence type="ECO:0000256" key="7">
    <source>
        <dbReference type="ARBA" id="ARBA00035399"/>
    </source>
</evidence>
<dbReference type="STRING" id="869754.A0A1A0H6E4"/>
<dbReference type="Proteomes" id="UP000092555">
    <property type="component" value="Unassembled WGS sequence"/>
</dbReference>
<evidence type="ECO:0000313" key="9">
    <source>
        <dbReference type="EMBL" id="OBA19483.1"/>
    </source>
</evidence>
<dbReference type="PANTHER" id="PTHR21183">
    <property type="entry name" value="RIBOSOMAL PROTEIN L47, MITOCHONDRIAL-RELATED"/>
    <property type="match status" value="1"/>
</dbReference>
<proteinExistence type="inferred from homology"/>
<evidence type="ECO:0000256" key="1">
    <source>
        <dbReference type="ARBA" id="ARBA00004173"/>
    </source>
</evidence>
<dbReference type="EMBL" id="LXTC01000006">
    <property type="protein sequence ID" value="OBA19483.1"/>
    <property type="molecule type" value="Genomic_DNA"/>
</dbReference>
<reference evidence="9 10" key="1">
    <citation type="submission" date="2016-05" db="EMBL/GenBank/DDBJ databases">
        <title>Comparative genomics of biotechnologically important yeasts.</title>
        <authorList>
            <consortium name="DOE Joint Genome Institute"/>
            <person name="Riley R."/>
            <person name="Haridas S."/>
            <person name="Wolfe K.H."/>
            <person name="Lopes M.R."/>
            <person name="Hittinger C.T."/>
            <person name="Goker M."/>
            <person name="Salamov A."/>
            <person name="Wisecaver J."/>
            <person name="Long T.M."/>
            <person name="Aerts A.L."/>
            <person name="Barry K."/>
            <person name="Choi C."/>
            <person name="Clum A."/>
            <person name="Coughlan A.Y."/>
            <person name="Deshpande S."/>
            <person name="Douglass A.P."/>
            <person name="Hanson S.J."/>
            <person name="Klenk H.-P."/>
            <person name="LaButti K."/>
            <person name="Lapidus A."/>
            <person name="Lindquist E."/>
            <person name="Lipzen A."/>
            <person name="Meier-kolthoff J.P."/>
            <person name="Ohm R.A."/>
            <person name="Otillar R.P."/>
            <person name="Pangilinan J."/>
            <person name="Peng Y."/>
            <person name="Rokas A."/>
            <person name="Rosa C.A."/>
            <person name="Scheuner C."/>
            <person name="Sibirny A.A."/>
            <person name="Slot J.C."/>
            <person name="Stielow J.B."/>
            <person name="Sun H."/>
            <person name="Kurtzman C.P."/>
            <person name="Blackwell M."/>
            <person name="Grigoriev I.V."/>
            <person name="Jeffries T.W."/>
        </authorList>
    </citation>
    <scope>NUCLEOTIDE SEQUENCE [LARGE SCALE GENOMIC DNA]</scope>
    <source>
        <strain evidence="9 10">NRRL YB-4993</strain>
    </source>
</reference>
<dbReference type="Pfam" id="PF06984">
    <property type="entry name" value="MRP-L47"/>
    <property type="match status" value="1"/>
</dbReference>
<organism evidence="9 10">
    <name type="scientific">Metschnikowia bicuspidata var. bicuspidata NRRL YB-4993</name>
    <dbReference type="NCBI Taxonomy" id="869754"/>
    <lineage>
        <taxon>Eukaryota</taxon>
        <taxon>Fungi</taxon>
        <taxon>Dikarya</taxon>
        <taxon>Ascomycota</taxon>
        <taxon>Saccharomycotina</taxon>
        <taxon>Pichiomycetes</taxon>
        <taxon>Metschnikowiaceae</taxon>
        <taxon>Metschnikowia</taxon>
    </lineage>
</organism>
<dbReference type="GO" id="GO:0003735">
    <property type="term" value="F:structural constituent of ribosome"/>
    <property type="evidence" value="ECO:0007669"/>
    <property type="project" value="InterPro"/>
</dbReference>
<dbReference type="GO" id="GO:0005762">
    <property type="term" value="C:mitochondrial large ribosomal subunit"/>
    <property type="evidence" value="ECO:0007669"/>
    <property type="project" value="TreeGrafter"/>
</dbReference>
<keyword evidence="4" id="KW-0496">Mitochondrion</keyword>
<dbReference type="RefSeq" id="XP_018710011.1">
    <property type="nucleotide sequence ID" value="XM_018857962.1"/>
</dbReference>
<dbReference type="InterPro" id="IPR010729">
    <property type="entry name" value="Ribosomal_uL29_mit"/>
</dbReference>
<dbReference type="AlphaFoldDB" id="A0A1A0H6E4"/>
<evidence type="ECO:0000313" key="10">
    <source>
        <dbReference type="Proteomes" id="UP000092555"/>
    </source>
</evidence>
<evidence type="ECO:0000256" key="6">
    <source>
        <dbReference type="ARBA" id="ARBA00035289"/>
    </source>
</evidence>
<comment type="subcellular location">
    <subcellularLocation>
        <location evidence="1">Mitochondrion</location>
    </subcellularLocation>
</comment>
<evidence type="ECO:0000256" key="3">
    <source>
        <dbReference type="ARBA" id="ARBA00022980"/>
    </source>
</evidence>
<evidence type="ECO:0000256" key="8">
    <source>
        <dbReference type="SAM" id="Coils"/>
    </source>
</evidence>
<keyword evidence="8" id="KW-0175">Coiled coil</keyword>
<accession>A0A1A0H6E4</accession>
<feature type="coiled-coil region" evidence="8">
    <location>
        <begin position="281"/>
        <end position="311"/>
    </location>
</feature>
<dbReference type="GO" id="GO:0032543">
    <property type="term" value="P:mitochondrial translation"/>
    <property type="evidence" value="ECO:0007669"/>
    <property type="project" value="TreeGrafter"/>
</dbReference>
<sequence length="311" mass="35479">MSREFRRTFASVNTLLARTKPLKFGDVKNIKLREPITPTHKNFDVSPDHPLWQFFPEVDGKKAAYRESGEIPQESRAWTMSELRRKSFDDLHTIWYKTLKERNILAREVRLGESMGLNTAQAQDTVDEKLVLTQKRIKQTLLERQVAHERAELLVDEQRQYLQDFKEKYLNADESQIAGHNDKLVRLQYALFGIEPNVLDQNLAEDINAKFVEGVSYVADLKLQHYLKTSPDALDLPLIGIMEELPFLIRDASEAVEEVNELRASGNSVALDKIDVFPFLRNAIESLRNAAEAEAAEAAEAAETAEAAEKQ</sequence>
<comment type="caution">
    <text evidence="9">The sequence shown here is derived from an EMBL/GenBank/DDBJ whole genome shotgun (WGS) entry which is preliminary data.</text>
</comment>
<dbReference type="Gene3D" id="6.10.330.20">
    <property type="match status" value="1"/>
</dbReference>
<dbReference type="InterPro" id="IPR038340">
    <property type="entry name" value="MRP-L47_sf"/>
</dbReference>
<keyword evidence="5" id="KW-0687">Ribonucleoprotein</keyword>
<dbReference type="Gene3D" id="6.10.140.1190">
    <property type="match status" value="1"/>
</dbReference>
<evidence type="ECO:0000256" key="5">
    <source>
        <dbReference type="ARBA" id="ARBA00023274"/>
    </source>
</evidence>